<dbReference type="AlphaFoldDB" id="D0LER4"/>
<gene>
    <name evidence="2" type="ordered locus">Gbro_2548</name>
</gene>
<sequence length="274" mass="28958">MTRTSAAERRRPATAAPPHGTRSLPLLLSWGLFAATVIVQACFPFTDGGTLPLTAASVLLLATTACVHVASSVGVRAALVLVAVAAGGGLVAESVGVHTGFPFGHYAYSGTLGPEVLGVPVLVPLAWIMMAWPALVVARRLVGPRRRWAVAVVGACALTAWDVFLDPQMVDQGHWVWARPEPALPGVDGIPLTNFAGWFVVSLTMMIILDRLIGRPTTDALPITVYLWTYGSCVLAHALFFGRPSVAVVGAFLMGAIAIPLIVVLIRGRDRVRD</sequence>
<dbReference type="eggNOG" id="COG2324">
    <property type="taxonomic scope" value="Bacteria"/>
</dbReference>
<dbReference type="InterPro" id="IPR007354">
    <property type="entry name" value="CruF-like"/>
</dbReference>
<dbReference type="PANTHER" id="PTHR39419:SF1">
    <property type="entry name" value="SLL0814 PROTEIN"/>
    <property type="match status" value="1"/>
</dbReference>
<dbReference type="RefSeq" id="WP_012834343.1">
    <property type="nucleotide sequence ID" value="NC_013441.1"/>
</dbReference>
<keyword evidence="1" id="KW-0812">Transmembrane</keyword>
<feature type="transmembrane region" description="Helical" evidence="1">
    <location>
        <begin position="51"/>
        <end position="70"/>
    </location>
</feature>
<reference evidence="2 3" key="2">
    <citation type="journal article" date="2010" name="Stand. Genomic Sci.">
        <title>Complete genome sequence of Gordonia bronchialis type strain (3410).</title>
        <authorList>
            <person name="Ivanova N."/>
            <person name="Sikorski J."/>
            <person name="Jando M."/>
            <person name="Lapidus A."/>
            <person name="Nolan M."/>
            <person name="Lucas S."/>
            <person name="Del Rio T.G."/>
            <person name="Tice H."/>
            <person name="Copeland A."/>
            <person name="Cheng J.F."/>
            <person name="Chen F."/>
            <person name="Bruce D."/>
            <person name="Goodwin L."/>
            <person name="Pitluck S."/>
            <person name="Mavromatis K."/>
            <person name="Ovchinnikova G."/>
            <person name="Pati A."/>
            <person name="Chen A."/>
            <person name="Palaniappan K."/>
            <person name="Land M."/>
            <person name="Hauser L."/>
            <person name="Chang Y.J."/>
            <person name="Jeffries C.D."/>
            <person name="Chain P."/>
            <person name="Saunders E."/>
            <person name="Han C."/>
            <person name="Detter J.C."/>
            <person name="Brettin T."/>
            <person name="Rohde M."/>
            <person name="Goker M."/>
            <person name="Bristow J."/>
            <person name="Eisen J.A."/>
            <person name="Markowitz V."/>
            <person name="Hugenholtz P."/>
            <person name="Klenk H.P."/>
            <person name="Kyrpides N.C."/>
        </authorList>
    </citation>
    <scope>NUCLEOTIDE SEQUENCE [LARGE SCALE GENOMIC DNA]</scope>
    <source>
        <strain evidence="3">ATCC 25592 / DSM 43247 / BCRC 13721 / JCM 3198 / KCTC 3076 / NBRC 16047 / NCTC 10667</strain>
    </source>
</reference>
<feature type="transmembrane region" description="Helical" evidence="1">
    <location>
        <begin position="77"/>
        <end position="97"/>
    </location>
</feature>
<evidence type="ECO:0000256" key="1">
    <source>
        <dbReference type="SAM" id="Phobius"/>
    </source>
</evidence>
<reference evidence="3" key="1">
    <citation type="submission" date="2009-10" db="EMBL/GenBank/DDBJ databases">
        <title>The complete chromosome of Gordonia bronchialis DSM 43247.</title>
        <authorList>
            <consortium name="US DOE Joint Genome Institute (JGI-PGF)"/>
            <person name="Lucas S."/>
            <person name="Copeland A."/>
            <person name="Lapidus A."/>
            <person name="Glavina del Rio T."/>
            <person name="Dalin E."/>
            <person name="Tice H."/>
            <person name="Bruce D."/>
            <person name="Goodwin L."/>
            <person name="Pitluck S."/>
            <person name="Kyrpides N."/>
            <person name="Mavromatis K."/>
            <person name="Ivanova N."/>
            <person name="Ovchinnikova G."/>
            <person name="Saunders E."/>
            <person name="Brettin T."/>
            <person name="Detter J.C."/>
            <person name="Han C."/>
            <person name="Larimer F."/>
            <person name="Land M."/>
            <person name="Hauser L."/>
            <person name="Markowitz V."/>
            <person name="Cheng J.-F."/>
            <person name="Hugenholtz P."/>
            <person name="Woyke T."/>
            <person name="Wu D."/>
            <person name="Jando M."/>
            <person name="Schneider S."/>
            <person name="Goeker M."/>
            <person name="Klenk H.-P."/>
            <person name="Eisen J.A."/>
        </authorList>
    </citation>
    <scope>NUCLEOTIDE SEQUENCE [LARGE SCALE GENOMIC DNA]</scope>
    <source>
        <strain evidence="3">ATCC 25592 / DSM 43247 / BCRC 13721 / JCM 3198 / KCTC 3076 / NBRC 16047 / NCTC 10667</strain>
    </source>
</reference>
<feature type="transmembrane region" description="Helical" evidence="1">
    <location>
        <begin position="117"/>
        <end position="136"/>
    </location>
</feature>
<keyword evidence="1" id="KW-0472">Membrane</keyword>
<feature type="transmembrane region" description="Helical" evidence="1">
    <location>
        <begin position="195"/>
        <end position="213"/>
    </location>
</feature>
<feature type="transmembrane region" description="Helical" evidence="1">
    <location>
        <begin position="246"/>
        <end position="266"/>
    </location>
</feature>
<dbReference type="HOGENOM" id="CLU_058217_0_0_11"/>
<evidence type="ECO:0008006" key="4">
    <source>
        <dbReference type="Google" id="ProtNLM"/>
    </source>
</evidence>
<evidence type="ECO:0000313" key="3">
    <source>
        <dbReference type="Proteomes" id="UP000001219"/>
    </source>
</evidence>
<proteinExistence type="predicted"/>
<dbReference type="Pfam" id="PF04240">
    <property type="entry name" value="Caroten_synth"/>
    <property type="match status" value="1"/>
</dbReference>
<organism evidence="2 3">
    <name type="scientific">Gordonia bronchialis (strain ATCC 25592 / DSM 43247 / BCRC 13721 / JCM 3198 / KCTC 3076 / NBRC 16047 / NCTC 10667)</name>
    <name type="common">Rhodococcus bronchialis</name>
    <dbReference type="NCBI Taxonomy" id="526226"/>
    <lineage>
        <taxon>Bacteria</taxon>
        <taxon>Bacillati</taxon>
        <taxon>Actinomycetota</taxon>
        <taxon>Actinomycetes</taxon>
        <taxon>Mycobacteriales</taxon>
        <taxon>Gordoniaceae</taxon>
        <taxon>Gordonia</taxon>
    </lineage>
</organism>
<dbReference type="KEGG" id="gbr:Gbro_2548"/>
<accession>D0LER4</accession>
<dbReference type="PANTHER" id="PTHR39419">
    <property type="entry name" value="SLL0814 PROTEIN"/>
    <property type="match status" value="1"/>
</dbReference>
<name>D0LER4_GORB4</name>
<dbReference type="EMBL" id="CP001802">
    <property type="protein sequence ID" value="ACY21788.1"/>
    <property type="molecule type" value="Genomic_DNA"/>
</dbReference>
<dbReference type="STRING" id="526226.Gbro_2548"/>
<feature type="transmembrane region" description="Helical" evidence="1">
    <location>
        <begin position="148"/>
        <end position="165"/>
    </location>
</feature>
<keyword evidence="3" id="KW-1185">Reference proteome</keyword>
<protein>
    <recommendedName>
        <fullName evidence="4">Carotenoid biosynthesis protein</fullName>
    </recommendedName>
</protein>
<keyword evidence="1" id="KW-1133">Transmembrane helix</keyword>
<feature type="transmembrane region" description="Helical" evidence="1">
    <location>
        <begin position="220"/>
        <end position="240"/>
    </location>
</feature>
<dbReference type="Proteomes" id="UP000001219">
    <property type="component" value="Chromosome"/>
</dbReference>
<evidence type="ECO:0000313" key="2">
    <source>
        <dbReference type="EMBL" id="ACY21788.1"/>
    </source>
</evidence>